<gene>
    <name evidence="6" type="ordered locus">TK0828</name>
</gene>
<proteinExistence type="predicted"/>
<dbReference type="GeneID" id="78447343"/>
<evidence type="ECO:0000256" key="2">
    <source>
        <dbReference type="ARBA" id="ARBA00022630"/>
    </source>
</evidence>
<dbReference type="MINT" id="Q5JHY2"/>
<name>Q5JHY2_THEKO</name>
<sequence>MEIVIIGNGPGGVELAKELSGEHEVLIFEREEVPFYSKPMLSHYIAGLIEKEKLFIYPLDWYERKGINLKLGEEAKLIDRVRKVLVTDKGEYPYDILVIATGARAREPTVDGKEHLLTLRSIEDAEGIKALLEEHGEAVIIGGGFIGLELAGNLAKAGYGVKLIHRRDTFLGLDEELSSLIREKLEESGVEFHLGAELLKADENGLLTTRGYIEGKVKICAIGITPNVEIARRSGIHTGRGILIDDHFRTSAKDVYAIGDCAEYSGIICGTAKAAAGHAKVLANLLRGKEDRYPFELRSSVFKFGDLPIAIIGKTRGEGEWLDEHTKAFFQDGKLVGAVVIGDIRKAFSIEKELKKELYGA</sequence>
<accession>Q5JHY2</accession>
<dbReference type="SUPFAM" id="SSF51905">
    <property type="entry name" value="FAD/NAD(P)-binding domain"/>
    <property type="match status" value="1"/>
</dbReference>
<dbReference type="InterPro" id="IPR023753">
    <property type="entry name" value="FAD/NAD-binding_dom"/>
</dbReference>
<organism evidence="6 7">
    <name type="scientific">Thermococcus kodakarensis (strain ATCC BAA-918 / JCM 12380 / KOD1)</name>
    <name type="common">Pyrococcus kodakaraensis (strain KOD1)</name>
    <dbReference type="NCBI Taxonomy" id="69014"/>
    <lineage>
        <taxon>Archaea</taxon>
        <taxon>Methanobacteriati</taxon>
        <taxon>Methanobacteriota</taxon>
        <taxon>Thermococci</taxon>
        <taxon>Thermococcales</taxon>
        <taxon>Thermococcaceae</taxon>
        <taxon>Thermococcus</taxon>
    </lineage>
</organism>
<dbReference type="SUPFAM" id="SSF55424">
    <property type="entry name" value="FAD/NAD-linked reductases, dimerisation (C-terminal) domain"/>
    <property type="match status" value="1"/>
</dbReference>
<evidence type="ECO:0000313" key="7">
    <source>
        <dbReference type="Proteomes" id="UP000000536"/>
    </source>
</evidence>
<dbReference type="Gene3D" id="3.50.50.60">
    <property type="entry name" value="FAD/NAD(P)-binding domain"/>
    <property type="match status" value="2"/>
</dbReference>
<dbReference type="PRINTS" id="PR00368">
    <property type="entry name" value="FADPNR"/>
</dbReference>
<feature type="domain" description="FAD/NAD(P)-binding" evidence="4">
    <location>
        <begin position="2"/>
        <end position="265"/>
    </location>
</feature>
<dbReference type="PRINTS" id="PR00469">
    <property type="entry name" value="PNDRDTASEII"/>
</dbReference>
<reference evidence="6 7" key="1">
    <citation type="journal article" date="2005" name="Genome Res.">
        <title>Complete genome sequence of the hyperthermophilic archaeon Thermococcus kodakaraensis KOD1 and comparison with Pyrococcus genomes.</title>
        <authorList>
            <person name="Fukui T."/>
            <person name="Atomi H."/>
            <person name="Kanai T."/>
            <person name="Matsumi R."/>
            <person name="Fujiwara S."/>
            <person name="Imanaka T."/>
        </authorList>
    </citation>
    <scope>NUCLEOTIDE SEQUENCE [LARGE SCALE GENOMIC DNA]</scope>
    <source>
        <strain evidence="7">ATCC BAA-918 / JCM 12380 / KOD1</strain>
    </source>
</reference>
<dbReference type="InterPro" id="IPR050260">
    <property type="entry name" value="FAD-bd_OxRdtase"/>
</dbReference>
<keyword evidence="3" id="KW-0274">FAD</keyword>
<dbReference type="Proteomes" id="UP000000536">
    <property type="component" value="Chromosome"/>
</dbReference>
<dbReference type="BRENDA" id="1.6.3.1">
    <property type="organism ID" value="5246"/>
</dbReference>
<dbReference type="InterPro" id="IPR036188">
    <property type="entry name" value="FAD/NAD-bd_sf"/>
</dbReference>
<evidence type="ECO:0000256" key="3">
    <source>
        <dbReference type="ARBA" id="ARBA00022827"/>
    </source>
</evidence>
<dbReference type="EMBL" id="AP006878">
    <property type="protein sequence ID" value="BAD85017.1"/>
    <property type="molecule type" value="Genomic_DNA"/>
</dbReference>
<dbReference type="STRING" id="69014.TK0828"/>
<evidence type="ECO:0000259" key="4">
    <source>
        <dbReference type="Pfam" id="PF07992"/>
    </source>
</evidence>
<protein>
    <submittedName>
        <fullName evidence="6">NAD(P)H:rubredoxin oxidoreductase</fullName>
    </submittedName>
</protein>
<comment type="cofactor">
    <cofactor evidence="1">
        <name>FAD</name>
        <dbReference type="ChEBI" id="CHEBI:57692"/>
    </cofactor>
</comment>
<evidence type="ECO:0000313" key="6">
    <source>
        <dbReference type="EMBL" id="BAD85017.1"/>
    </source>
</evidence>
<dbReference type="eggNOG" id="arCOG01070">
    <property type="taxonomic scope" value="Archaea"/>
</dbReference>
<dbReference type="AlphaFoldDB" id="Q5JHY2"/>
<evidence type="ECO:0000256" key="1">
    <source>
        <dbReference type="ARBA" id="ARBA00001974"/>
    </source>
</evidence>
<dbReference type="PATRIC" id="fig|69014.16.peg.808"/>
<dbReference type="PhylomeDB" id="Q5JHY2"/>
<keyword evidence="7" id="KW-1185">Reference proteome</keyword>
<evidence type="ECO:0000259" key="5">
    <source>
        <dbReference type="Pfam" id="PF22353"/>
    </source>
</evidence>
<dbReference type="InterPro" id="IPR016156">
    <property type="entry name" value="FAD/NAD-linked_Rdtase_dimer_sf"/>
</dbReference>
<dbReference type="Pfam" id="PF22353">
    <property type="entry name" value="PF1197-like_C"/>
    <property type="match status" value="1"/>
</dbReference>
<dbReference type="PANTHER" id="PTHR43429:SF3">
    <property type="entry name" value="NITRITE REDUCTASE [NAD(P)H]"/>
    <property type="match status" value="1"/>
</dbReference>
<dbReference type="HOGENOM" id="CLU_003291_4_4_2"/>
<keyword evidence="2" id="KW-0285">Flavoprotein</keyword>
<dbReference type="RefSeq" id="WP_011249779.1">
    <property type="nucleotide sequence ID" value="NC_006624.1"/>
</dbReference>
<feature type="domain" description="NAD(P)H:rubredoxin oxidoreductase C-terminal" evidence="5">
    <location>
        <begin position="298"/>
        <end position="347"/>
    </location>
</feature>
<dbReference type="KEGG" id="tko:TK0828"/>
<dbReference type="IntAct" id="Q5JHY2">
    <property type="interactions" value="1"/>
</dbReference>
<dbReference type="InParanoid" id="Q5JHY2"/>
<dbReference type="Gene3D" id="3.30.390.30">
    <property type="match status" value="1"/>
</dbReference>
<dbReference type="OrthoDB" id="28009at2157"/>
<dbReference type="GO" id="GO:0016491">
    <property type="term" value="F:oxidoreductase activity"/>
    <property type="evidence" value="ECO:0007669"/>
    <property type="project" value="InterPro"/>
</dbReference>
<dbReference type="EnsemblBacteria" id="BAD85017">
    <property type="protein sequence ID" value="BAD85017"/>
    <property type="gene ID" value="TK0828"/>
</dbReference>
<dbReference type="PANTHER" id="PTHR43429">
    <property type="entry name" value="PYRIDINE NUCLEOTIDE-DISULFIDE OXIDOREDUCTASE DOMAIN-CONTAINING"/>
    <property type="match status" value="1"/>
</dbReference>
<dbReference type="Pfam" id="PF07992">
    <property type="entry name" value="Pyr_redox_2"/>
    <property type="match status" value="1"/>
</dbReference>
<dbReference type="InterPro" id="IPR054748">
    <property type="entry name" value="NROR-like_C"/>
</dbReference>